<comment type="caution">
    <text evidence="7">The sequence shown here is derived from an EMBL/GenBank/DDBJ whole genome shotgun (WGS) entry which is preliminary data.</text>
</comment>
<dbReference type="InterPro" id="IPR020846">
    <property type="entry name" value="MFS_dom"/>
</dbReference>
<evidence type="ECO:0000256" key="3">
    <source>
        <dbReference type="ARBA" id="ARBA00022989"/>
    </source>
</evidence>
<dbReference type="PANTHER" id="PTHR23502">
    <property type="entry name" value="MAJOR FACILITATOR SUPERFAMILY"/>
    <property type="match status" value="1"/>
</dbReference>
<keyword evidence="8" id="KW-1185">Reference proteome</keyword>
<evidence type="ECO:0000313" key="7">
    <source>
        <dbReference type="EMBL" id="KAK3196947.1"/>
    </source>
</evidence>
<evidence type="ECO:0000256" key="1">
    <source>
        <dbReference type="ARBA" id="ARBA00004141"/>
    </source>
</evidence>
<evidence type="ECO:0000256" key="4">
    <source>
        <dbReference type="ARBA" id="ARBA00023136"/>
    </source>
</evidence>
<feature type="transmembrane region" description="Helical" evidence="5">
    <location>
        <begin position="520"/>
        <end position="540"/>
    </location>
</feature>
<feature type="transmembrane region" description="Helical" evidence="5">
    <location>
        <begin position="612"/>
        <end position="634"/>
    </location>
</feature>
<dbReference type="Proteomes" id="UP001280581">
    <property type="component" value="Unassembled WGS sequence"/>
</dbReference>
<dbReference type="PROSITE" id="PS50850">
    <property type="entry name" value="MFS"/>
    <property type="match status" value="1"/>
</dbReference>
<evidence type="ECO:0000313" key="8">
    <source>
        <dbReference type="Proteomes" id="UP001280581"/>
    </source>
</evidence>
<evidence type="ECO:0000256" key="5">
    <source>
        <dbReference type="SAM" id="Phobius"/>
    </source>
</evidence>
<feature type="transmembrane region" description="Helical" evidence="5">
    <location>
        <begin position="404"/>
        <end position="422"/>
    </location>
</feature>
<comment type="subcellular location">
    <subcellularLocation>
        <location evidence="1">Membrane</location>
        <topology evidence="1">Multi-pass membrane protein</topology>
    </subcellularLocation>
</comment>
<accession>A0AAN6RCG2</accession>
<evidence type="ECO:0000256" key="2">
    <source>
        <dbReference type="ARBA" id="ARBA00022692"/>
    </source>
</evidence>
<dbReference type="PANTHER" id="PTHR23502:SF26">
    <property type="entry name" value="MAJOR FACILITATOR SUPERFAMILY (MFS) PROFILE DOMAIN-CONTAINING PROTEIN"/>
    <property type="match status" value="1"/>
</dbReference>
<keyword evidence="4 5" id="KW-0472">Membrane</keyword>
<dbReference type="AlphaFoldDB" id="A0AAN6RCG2"/>
<keyword evidence="2 5" id="KW-0812">Transmembrane</keyword>
<dbReference type="InterPro" id="IPR011701">
    <property type="entry name" value="MFS"/>
</dbReference>
<dbReference type="InterPro" id="IPR036259">
    <property type="entry name" value="MFS_trans_sf"/>
</dbReference>
<keyword evidence="3 5" id="KW-1133">Transmembrane helix</keyword>
<dbReference type="Pfam" id="PF07690">
    <property type="entry name" value="MFS_1"/>
    <property type="match status" value="1"/>
</dbReference>
<feature type="domain" description="Major facilitator superfamily (MFS) profile" evidence="6">
    <location>
        <begin position="245"/>
        <end position="707"/>
    </location>
</feature>
<dbReference type="EMBL" id="WVTA01000021">
    <property type="protein sequence ID" value="KAK3196947.1"/>
    <property type="molecule type" value="Genomic_DNA"/>
</dbReference>
<dbReference type="Gene3D" id="1.20.1720.10">
    <property type="entry name" value="Multidrug resistance protein D"/>
    <property type="match status" value="1"/>
</dbReference>
<dbReference type="Gene3D" id="1.20.1250.20">
    <property type="entry name" value="MFS general substrate transporter like domains"/>
    <property type="match status" value="1"/>
</dbReference>
<sequence>MASISIGDFIAISTLLKKLCTDFKATSDDFNDLNQFVEFSRYAVDSAHYSLENVFDDSPPVHKQSVSSALWGLHGVARDLDMELGQYAITGKPKAGLHVCIPEARNLDSSYITVFAEMGSLYEPSVRGSTISVIGRRLSQRFTTLEGWREVGSGVFAMGTSNVRMFGVRNQFDTEYSRDAPFDFTQTIDRSHLEVPKPPSFVEYRRSTEGTIGKALGSVRDVKEIPTPEEVEVEKPYHVYTSSEKWMLVAIAGAASSFPMLTFNTYLPALERIAVEMRISAEATNLTIMAYLLVQGPAQLVWGPLSDSFGRRCVYLAAFSVYMASCIVLSFSPNYSVLLLFRMIQAASISSTASIGYAILRDISLSTERDSFHRVFQIIRNGTLIFSPVLGGLLSSWTDFRCSFVFLFALSMTVLIAIAFFLPETLRSIAGDGTLPLVGINEPFIWKCKLFGKPAHVDESLQPGTRPVVSKSNLFEPMRLLKEKDVLLSLISGSMTYMIWMMVTVSTTSLFKEAFAINEALIGLAFIPNFVGAIAGSALIGNLLDADFKRACSAYKHSHFLPSTINIPQHTIPADFPIEHTRLSRLPAFTVVLIISISLYGYSLAYPNLTSLGGWVCFPLLLQFLIAAATHAICGVHQTLISETWANDGSKAASAISNLTRSIFAAIGVAALQKILGKVGSGPTFLALGLVVLVLVPLPIVQWYYGGRWRSAREASPGNAGVQELDVIKV</sequence>
<name>A0AAN6RCG2_9PLEO</name>
<feature type="transmembrane region" description="Helical" evidence="5">
    <location>
        <begin position="313"/>
        <end position="331"/>
    </location>
</feature>
<feature type="transmembrane region" description="Helical" evidence="5">
    <location>
        <begin position="381"/>
        <end position="398"/>
    </location>
</feature>
<proteinExistence type="predicted"/>
<evidence type="ECO:0000259" key="6">
    <source>
        <dbReference type="PROSITE" id="PS50850"/>
    </source>
</evidence>
<dbReference type="GO" id="GO:0022857">
    <property type="term" value="F:transmembrane transporter activity"/>
    <property type="evidence" value="ECO:0007669"/>
    <property type="project" value="InterPro"/>
</dbReference>
<protein>
    <recommendedName>
        <fullName evidence="6">Major facilitator superfamily (MFS) profile domain-containing protein</fullName>
    </recommendedName>
</protein>
<dbReference type="GO" id="GO:0005886">
    <property type="term" value="C:plasma membrane"/>
    <property type="evidence" value="ECO:0007669"/>
    <property type="project" value="TreeGrafter"/>
</dbReference>
<gene>
    <name evidence="7" type="ORF">GRF29_1536g56714</name>
</gene>
<dbReference type="SUPFAM" id="SSF103473">
    <property type="entry name" value="MFS general substrate transporter"/>
    <property type="match status" value="1"/>
</dbReference>
<feature type="transmembrane region" description="Helical" evidence="5">
    <location>
        <begin position="586"/>
        <end position="606"/>
    </location>
</feature>
<reference evidence="7 8" key="1">
    <citation type="submission" date="2021-02" db="EMBL/GenBank/DDBJ databases">
        <title>Genome assembly of Pseudopithomyces chartarum.</title>
        <authorList>
            <person name="Jauregui R."/>
            <person name="Singh J."/>
            <person name="Voisey C."/>
        </authorList>
    </citation>
    <scope>NUCLEOTIDE SEQUENCE [LARGE SCALE GENOMIC DNA]</scope>
    <source>
        <strain evidence="7 8">AGR01</strain>
    </source>
</reference>
<feature type="transmembrane region" description="Helical" evidence="5">
    <location>
        <begin position="337"/>
        <end position="360"/>
    </location>
</feature>
<organism evidence="7 8">
    <name type="scientific">Pseudopithomyces chartarum</name>
    <dbReference type="NCBI Taxonomy" id="1892770"/>
    <lineage>
        <taxon>Eukaryota</taxon>
        <taxon>Fungi</taxon>
        <taxon>Dikarya</taxon>
        <taxon>Ascomycota</taxon>
        <taxon>Pezizomycotina</taxon>
        <taxon>Dothideomycetes</taxon>
        <taxon>Pleosporomycetidae</taxon>
        <taxon>Pleosporales</taxon>
        <taxon>Massarineae</taxon>
        <taxon>Didymosphaeriaceae</taxon>
        <taxon>Pseudopithomyces</taxon>
    </lineage>
</organism>
<feature type="transmembrane region" description="Helical" evidence="5">
    <location>
        <begin position="486"/>
        <end position="508"/>
    </location>
</feature>
<feature type="transmembrane region" description="Helical" evidence="5">
    <location>
        <begin position="685"/>
        <end position="705"/>
    </location>
</feature>